<evidence type="ECO:0000256" key="2">
    <source>
        <dbReference type="ARBA" id="ARBA00023015"/>
    </source>
</evidence>
<gene>
    <name evidence="6" type="ORF">FB381_3680</name>
</gene>
<dbReference type="RefSeq" id="WP_141781603.1">
    <property type="nucleotide sequence ID" value="NZ_VFOV01000001.1"/>
</dbReference>
<comment type="caution">
    <text evidence="6">The sequence shown here is derived from an EMBL/GenBank/DDBJ whole genome shotgun (WGS) entry which is preliminary data.</text>
</comment>
<comment type="similarity">
    <text evidence="1">Belongs to the LysR transcriptional regulatory family.</text>
</comment>
<dbReference type="InterPro" id="IPR036388">
    <property type="entry name" value="WH-like_DNA-bd_sf"/>
</dbReference>
<dbReference type="SUPFAM" id="SSF53850">
    <property type="entry name" value="Periplasmic binding protein-like II"/>
    <property type="match status" value="1"/>
</dbReference>
<evidence type="ECO:0000256" key="4">
    <source>
        <dbReference type="ARBA" id="ARBA00023163"/>
    </source>
</evidence>
<dbReference type="Pfam" id="PF00126">
    <property type="entry name" value="HTH_1"/>
    <property type="match status" value="1"/>
</dbReference>
<keyword evidence="3 6" id="KW-0238">DNA-binding</keyword>
<dbReference type="GO" id="GO:0032993">
    <property type="term" value="C:protein-DNA complex"/>
    <property type="evidence" value="ECO:0007669"/>
    <property type="project" value="TreeGrafter"/>
</dbReference>
<dbReference type="Gene3D" id="1.10.10.10">
    <property type="entry name" value="Winged helix-like DNA-binding domain superfamily/Winged helix DNA-binding domain"/>
    <property type="match status" value="1"/>
</dbReference>
<evidence type="ECO:0000313" key="6">
    <source>
        <dbReference type="EMBL" id="TQL69765.1"/>
    </source>
</evidence>
<dbReference type="Pfam" id="PF03466">
    <property type="entry name" value="LysR_substrate"/>
    <property type="match status" value="1"/>
</dbReference>
<dbReference type="SUPFAM" id="SSF46785">
    <property type="entry name" value="Winged helix' DNA-binding domain"/>
    <property type="match status" value="1"/>
</dbReference>
<dbReference type="PANTHER" id="PTHR30346">
    <property type="entry name" value="TRANSCRIPTIONAL DUAL REGULATOR HCAR-RELATED"/>
    <property type="match status" value="1"/>
</dbReference>
<evidence type="ECO:0000259" key="5">
    <source>
        <dbReference type="PROSITE" id="PS50931"/>
    </source>
</evidence>
<keyword evidence="4" id="KW-0804">Transcription</keyword>
<keyword evidence="2" id="KW-0805">Transcription regulation</keyword>
<sequence>MIDQRLHVLRVVAERGTVSAAAADLGYTPSAISHQLRTLAHDVGATLLVPEGRGVRLTVAALTLLERTHDLFSQWEEIRADVQQASGTSRGYLRMAGFSTAASALLPPAAVAVSRSFPLSTIRIIEADPEVCFDMLLADQVDVAVVVSTAKLPPTSDPRFQQERLMEDALDLLVPADSPLATRARVRLADAAEEHWIMEHPDRPYHQLVTAACAAAGFTPEHSHEVVEWDTGAALVSAGFGVALVPRLARIPHADGLVRIPLRGEASPVRHVRTSVRSGTAGQAEIACALTELRNVAASLAEMDAG</sequence>
<proteinExistence type="inferred from homology"/>
<dbReference type="Proteomes" id="UP000320209">
    <property type="component" value="Unassembled WGS sequence"/>
</dbReference>
<dbReference type="PROSITE" id="PS50931">
    <property type="entry name" value="HTH_LYSR"/>
    <property type="match status" value="1"/>
</dbReference>
<dbReference type="AlphaFoldDB" id="A0A543AB15"/>
<protein>
    <submittedName>
        <fullName evidence="6">DNA-binding transcriptional LysR family regulator</fullName>
    </submittedName>
</protein>
<dbReference type="InterPro" id="IPR005119">
    <property type="entry name" value="LysR_subst-bd"/>
</dbReference>
<dbReference type="EMBL" id="VFOV01000001">
    <property type="protein sequence ID" value="TQL69765.1"/>
    <property type="molecule type" value="Genomic_DNA"/>
</dbReference>
<dbReference type="PANTHER" id="PTHR30346:SF29">
    <property type="entry name" value="LYSR SUBSTRATE-BINDING"/>
    <property type="match status" value="1"/>
</dbReference>
<keyword evidence="7" id="KW-1185">Reference proteome</keyword>
<evidence type="ECO:0000256" key="3">
    <source>
        <dbReference type="ARBA" id="ARBA00023125"/>
    </source>
</evidence>
<dbReference type="Gene3D" id="3.40.190.10">
    <property type="entry name" value="Periplasmic binding protein-like II"/>
    <property type="match status" value="2"/>
</dbReference>
<dbReference type="InterPro" id="IPR000847">
    <property type="entry name" value="LysR_HTH_N"/>
</dbReference>
<reference evidence="6 7" key="1">
    <citation type="submission" date="2019-06" db="EMBL/GenBank/DDBJ databases">
        <title>Sequencing the genomes of 1000 actinobacteria strains.</title>
        <authorList>
            <person name="Klenk H.-P."/>
        </authorList>
    </citation>
    <scope>NUCLEOTIDE SEQUENCE [LARGE SCALE GENOMIC DNA]</scope>
    <source>
        <strain evidence="6 7">DSM 25218</strain>
    </source>
</reference>
<dbReference type="GO" id="GO:0003677">
    <property type="term" value="F:DNA binding"/>
    <property type="evidence" value="ECO:0007669"/>
    <property type="project" value="UniProtKB-KW"/>
</dbReference>
<organism evidence="6 7">
    <name type="scientific">Nocardioides albertanoniae</name>
    <dbReference type="NCBI Taxonomy" id="1175486"/>
    <lineage>
        <taxon>Bacteria</taxon>
        <taxon>Bacillati</taxon>
        <taxon>Actinomycetota</taxon>
        <taxon>Actinomycetes</taxon>
        <taxon>Propionibacteriales</taxon>
        <taxon>Nocardioidaceae</taxon>
        <taxon>Nocardioides</taxon>
    </lineage>
</organism>
<dbReference type="GO" id="GO:0003700">
    <property type="term" value="F:DNA-binding transcription factor activity"/>
    <property type="evidence" value="ECO:0007669"/>
    <property type="project" value="InterPro"/>
</dbReference>
<evidence type="ECO:0000256" key="1">
    <source>
        <dbReference type="ARBA" id="ARBA00009437"/>
    </source>
</evidence>
<name>A0A543AB15_9ACTN</name>
<accession>A0A543AB15</accession>
<dbReference type="OrthoDB" id="4131546at2"/>
<evidence type="ECO:0000313" key="7">
    <source>
        <dbReference type="Proteomes" id="UP000320209"/>
    </source>
</evidence>
<feature type="domain" description="HTH lysR-type" evidence="5">
    <location>
        <begin position="1"/>
        <end position="58"/>
    </location>
</feature>
<dbReference type="InterPro" id="IPR036390">
    <property type="entry name" value="WH_DNA-bd_sf"/>
</dbReference>